<reference evidence="1 2" key="1">
    <citation type="submission" date="2021-03" db="EMBL/GenBank/DDBJ databases">
        <title>Sequencing the genomes of 1000 actinobacteria strains.</title>
        <authorList>
            <person name="Klenk H.-P."/>
        </authorList>
    </citation>
    <scope>NUCLEOTIDE SEQUENCE [LARGE SCALE GENOMIC DNA]</scope>
    <source>
        <strain evidence="1 2">DSM 45510</strain>
    </source>
</reference>
<proteinExistence type="predicted"/>
<evidence type="ECO:0000313" key="1">
    <source>
        <dbReference type="EMBL" id="MBP2179600.1"/>
    </source>
</evidence>
<name>A0ABS4PL22_9PSEU</name>
<organism evidence="1 2">
    <name type="scientific">Amycolatopsis magusensis</name>
    <dbReference type="NCBI Taxonomy" id="882444"/>
    <lineage>
        <taxon>Bacteria</taxon>
        <taxon>Bacillati</taxon>
        <taxon>Actinomycetota</taxon>
        <taxon>Actinomycetes</taxon>
        <taxon>Pseudonocardiales</taxon>
        <taxon>Pseudonocardiaceae</taxon>
        <taxon>Amycolatopsis</taxon>
    </lineage>
</organism>
<evidence type="ECO:0008006" key="3">
    <source>
        <dbReference type="Google" id="ProtNLM"/>
    </source>
</evidence>
<dbReference type="EMBL" id="JAGGMS010000001">
    <property type="protein sequence ID" value="MBP2179600.1"/>
    <property type="molecule type" value="Genomic_DNA"/>
</dbReference>
<dbReference type="RefSeq" id="WP_209663298.1">
    <property type="nucleotide sequence ID" value="NZ_JAGGMS010000001.1"/>
</dbReference>
<dbReference type="Proteomes" id="UP000741013">
    <property type="component" value="Unassembled WGS sequence"/>
</dbReference>
<sequence>MTDLNDPRSWFVEPFFAALLDGVPDAAEVRARLERETETLLDQTEDLVVDEAARSHVVLTAYAVAAYRWLQGRVADPLDAVREAVVGPFGEWMADTVRAELDQAPDPFATMVANLREQEKSYYGKGFAWERVVDDDRAILSRAHRCVYHDASTRLGAPELTAAVWCEWDKPMLAAVDPDRHGMRAARPVTIGYGCDHCDFAFERTK</sequence>
<dbReference type="InterPro" id="IPR026002">
    <property type="entry name" value="ATC_hydrolase-like"/>
</dbReference>
<gene>
    <name evidence="1" type="ORF">JOM49_001126</name>
</gene>
<comment type="caution">
    <text evidence="1">The sequence shown here is derived from an EMBL/GenBank/DDBJ whole genome shotgun (WGS) entry which is preliminary data.</text>
</comment>
<keyword evidence="2" id="KW-1185">Reference proteome</keyword>
<evidence type="ECO:0000313" key="2">
    <source>
        <dbReference type="Proteomes" id="UP000741013"/>
    </source>
</evidence>
<accession>A0ABS4PL22</accession>
<dbReference type="Pfam" id="PF14196">
    <property type="entry name" value="ATC_hydrolase"/>
    <property type="match status" value="1"/>
</dbReference>
<protein>
    <recommendedName>
        <fullName evidence="3">L-2-amino-thiazoline-4-carboxylic acid hydrolase</fullName>
    </recommendedName>
</protein>